<proteinExistence type="predicted"/>
<organism evidence="2 3">
    <name type="scientific">Urochloa decumbens</name>
    <dbReference type="NCBI Taxonomy" id="240449"/>
    <lineage>
        <taxon>Eukaryota</taxon>
        <taxon>Viridiplantae</taxon>
        <taxon>Streptophyta</taxon>
        <taxon>Embryophyta</taxon>
        <taxon>Tracheophyta</taxon>
        <taxon>Spermatophyta</taxon>
        <taxon>Magnoliopsida</taxon>
        <taxon>Liliopsida</taxon>
        <taxon>Poales</taxon>
        <taxon>Poaceae</taxon>
        <taxon>PACMAD clade</taxon>
        <taxon>Panicoideae</taxon>
        <taxon>Panicodae</taxon>
        <taxon>Paniceae</taxon>
        <taxon>Melinidinae</taxon>
        <taxon>Urochloa</taxon>
    </lineage>
</organism>
<gene>
    <name evidence="2" type="ORF">URODEC1_LOCUS113908</name>
</gene>
<feature type="region of interest" description="Disordered" evidence="1">
    <location>
        <begin position="72"/>
        <end position="103"/>
    </location>
</feature>
<dbReference type="PANTHER" id="PTHR45125:SF3">
    <property type="entry name" value="NO-APICAL-MERISTEM-ASSOCIATED CARBOXY-TERMINAL DOMAIN PROTEIN"/>
    <property type="match status" value="1"/>
</dbReference>
<accession>A0ABC9G925</accession>
<sequence length="202" mass="22425">MFQLPHPLGVPTGGIRLVGSGPSRPRQVPVGIDDADARHGEATEVGFDMGRGDLSSGTYFTNLLGADVDASQDLMPNTQTPIDHGSAASKGSQGRSKNFTDEEDKLPVSGWLNMGMDPTQGVDKPQTAFWARIHDYFHSNKSFRSERTQSSLMSRWSGIQHELNTFCSCVTRIQDRNQSGHSVDYKWIRTNQWINTRGTRTR</sequence>
<name>A0ABC9G925_9POAL</name>
<keyword evidence="3" id="KW-1185">Reference proteome</keyword>
<dbReference type="PANTHER" id="PTHR45125">
    <property type="entry name" value="F21J9.4-RELATED"/>
    <property type="match status" value="1"/>
</dbReference>
<evidence type="ECO:0000313" key="2">
    <source>
        <dbReference type="EMBL" id="CAL5090511.1"/>
    </source>
</evidence>
<dbReference type="Proteomes" id="UP001497457">
    <property type="component" value="Chromosome 8b"/>
</dbReference>
<evidence type="ECO:0000313" key="3">
    <source>
        <dbReference type="Proteomes" id="UP001497457"/>
    </source>
</evidence>
<evidence type="ECO:0000256" key="1">
    <source>
        <dbReference type="SAM" id="MobiDB-lite"/>
    </source>
</evidence>
<protein>
    <submittedName>
        <fullName evidence="2">Uncharacterized protein</fullName>
    </submittedName>
</protein>
<dbReference type="AlphaFoldDB" id="A0ABC9G925"/>
<dbReference type="EMBL" id="OZ075118">
    <property type="protein sequence ID" value="CAL5090511.1"/>
    <property type="molecule type" value="Genomic_DNA"/>
</dbReference>
<reference evidence="2" key="1">
    <citation type="submission" date="2024-10" db="EMBL/GenBank/DDBJ databases">
        <authorList>
            <person name="Ryan C."/>
        </authorList>
    </citation>
    <scope>NUCLEOTIDE SEQUENCE [LARGE SCALE GENOMIC DNA]</scope>
</reference>